<evidence type="ECO:0000313" key="2">
    <source>
        <dbReference type="EMBL" id="TKI93821.1"/>
    </source>
</evidence>
<dbReference type="Proteomes" id="UP000308444">
    <property type="component" value="Unassembled WGS sequence"/>
</dbReference>
<sequence length="93" mass="10538">AYAKIVLTDIFDQTVEKKVQIKNESPNIFEGNEFAWSLKGIGDFEFAKVNLNKSTEEMQIDLKAGVPHDYFDSTYASIKVQNTSGKVVYNKEI</sequence>
<dbReference type="EMBL" id="SZOH01002658">
    <property type="protein sequence ID" value="TKI93821.1"/>
    <property type="molecule type" value="Genomic_DNA"/>
</dbReference>
<accession>A0A9X9A3K2</accession>
<gene>
    <name evidence="2" type="ORF">FC695_29540</name>
</gene>
<feature type="domain" description="Putative mucin/carbohydrate-binding" evidence="1">
    <location>
        <begin position="38"/>
        <end position="93"/>
    </location>
</feature>
<proteinExistence type="predicted"/>
<reference evidence="2 3" key="1">
    <citation type="journal article" date="2019" name="Environ. Microbiol.">
        <title>An active ?-lactamase is a part of an orchestrated cell wall stress resistance network of Bacillus subtilis and related rhizosphere species.</title>
        <authorList>
            <person name="Bucher T."/>
            <person name="Keren-Paz A."/>
            <person name="Hausser J."/>
            <person name="Olender T."/>
            <person name="Cytryn E."/>
            <person name="Kolodkin-Gal I."/>
        </authorList>
    </citation>
    <scope>NUCLEOTIDE SEQUENCE [LARGE SCALE GENOMIC DNA]</scope>
    <source>
        <strain evidence="2 3">I32</strain>
    </source>
</reference>
<name>A0A9X9A3K2_BACCE</name>
<protein>
    <recommendedName>
        <fullName evidence="1">Putative mucin/carbohydrate-binding domain-containing protein</fullName>
    </recommendedName>
</protein>
<dbReference type="AlphaFoldDB" id="A0A9X9A3K2"/>
<evidence type="ECO:0000313" key="3">
    <source>
        <dbReference type="Proteomes" id="UP000308444"/>
    </source>
</evidence>
<feature type="non-terminal residue" evidence="2">
    <location>
        <position position="93"/>
    </location>
</feature>
<dbReference type="InterPro" id="IPR004954">
    <property type="entry name" value="Mucin-bd"/>
</dbReference>
<evidence type="ECO:0000259" key="1">
    <source>
        <dbReference type="Pfam" id="PF03272"/>
    </source>
</evidence>
<comment type="caution">
    <text evidence="2">The sequence shown here is derived from an EMBL/GenBank/DDBJ whole genome shotgun (WGS) entry which is preliminary data.</text>
</comment>
<dbReference type="Pfam" id="PF03272">
    <property type="entry name" value="Mucin_bdg"/>
    <property type="match status" value="1"/>
</dbReference>
<feature type="non-terminal residue" evidence="2">
    <location>
        <position position="1"/>
    </location>
</feature>
<organism evidence="2 3">
    <name type="scientific">Bacillus cereus</name>
    <dbReference type="NCBI Taxonomy" id="1396"/>
    <lineage>
        <taxon>Bacteria</taxon>
        <taxon>Bacillati</taxon>
        <taxon>Bacillota</taxon>
        <taxon>Bacilli</taxon>
        <taxon>Bacillales</taxon>
        <taxon>Bacillaceae</taxon>
        <taxon>Bacillus</taxon>
        <taxon>Bacillus cereus group</taxon>
    </lineage>
</organism>